<name>A0A8S9L5P3_BRACR</name>
<sequence length="131" mass="14557">MKNSSLNSRLHAICIKSRLHPPTSGGRRNVDQNETGKIPVITADNFREKSKAEKPAVQSPERKRGRRSQKPDDHRRRRCDAGVKSRTTTGEEGATPETKPVDGYQSRIESPNDGLRIAGRKPAMKQTSVSL</sequence>
<protein>
    <submittedName>
        <fullName evidence="2">Uncharacterized protein</fullName>
    </submittedName>
</protein>
<dbReference type="EMBL" id="QGKW02000717">
    <property type="protein sequence ID" value="KAF2600963.1"/>
    <property type="molecule type" value="Genomic_DNA"/>
</dbReference>
<evidence type="ECO:0000313" key="3">
    <source>
        <dbReference type="Proteomes" id="UP000712281"/>
    </source>
</evidence>
<proteinExistence type="predicted"/>
<feature type="compositionally biased region" description="Basic and acidic residues" evidence="1">
    <location>
        <begin position="45"/>
        <end position="54"/>
    </location>
</feature>
<dbReference type="AlphaFoldDB" id="A0A8S9L5P3"/>
<evidence type="ECO:0000256" key="1">
    <source>
        <dbReference type="SAM" id="MobiDB-lite"/>
    </source>
</evidence>
<accession>A0A8S9L5P3</accession>
<dbReference type="Proteomes" id="UP000712281">
    <property type="component" value="Unassembled WGS sequence"/>
</dbReference>
<feature type="compositionally biased region" description="Low complexity" evidence="1">
    <location>
        <begin position="87"/>
        <end position="98"/>
    </location>
</feature>
<feature type="region of interest" description="Disordered" evidence="1">
    <location>
        <begin position="14"/>
        <end position="131"/>
    </location>
</feature>
<evidence type="ECO:0000313" key="2">
    <source>
        <dbReference type="EMBL" id="KAF2600963.1"/>
    </source>
</evidence>
<gene>
    <name evidence="2" type="ORF">F2Q68_00007939</name>
</gene>
<reference evidence="2" key="1">
    <citation type="submission" date="2019-12" db="EMBL/GenBank/DDBJ databases">
        <title>Genome sequencing and annotation of Brassica cretica.</title>
        <authorList>
            <person name="Studholme D.J."/>
            <person name="Sarris P.F."/>
        </authorList>
    </citation>
    <scope>NUCLEOTIDE SEQUENCE</scope>
    <source>
        <strain evidence="2">PFS-001/15</strain>
        <tissue evidence="2">Leaf</tissue>
    </source>
</reference>
<organism evidence="2 3">
    <name type="scientific">Brassica cretica</name>
    <name type="common">Mustard</name>
    <dbReference type="NCBI Taxonomy" id="69181"/>
    <lineage>
        <taxon>Eukaryota</taxon>
        <taxon>Viridiplantae</taxon>
        <taxon>Streptophyta</taxon>
        <taxon>Embryophyta</taxon>
        <taxon>Tracheophyta</taxon>
        <taxon>Spermatophyta</taxon>
        <taxon>Magnoliopsida</taxon>
        <taxon>eudicotyledons</taxon>
        <taxon>Gunneridae</taxon>
        <taxon>Pentapetalae</taxon>
        <taxon>rosids</taxon>
        <taxon>malvids</taxon>
        <taxon>Brassicales</taxon>
        <taxon>Brassicaceae</taxon>
        <taxon>Brassiceae</taxon>
        <taxon>Brassica</taxon>
    </lineage>
</organism>
<feature type="compositionally biased region" description="Basic and acidic residues" evidence="1">
    <location>
        <begin position="69"/>
        <end position="83"/>
    </location>
</feature>
<comment type="caution">
    <text evidence="2">The sequence shown here is derived from an EMBL/GenBank/DDBJ whole genome shotgun (WGS) entry which is preliminary data.</text>
</comment>